<evidence type="ECO:0000313" key="3">
    <source>
        <dbReference type="Proteomes" id="UP000537326"/>
    </source>
</evidence>
<dbReference type="InterPro" id="IPR017517">
    <property type="entry name" value="Maleyloyr_isom"/>
</dbReference>
<dbReference type="Pfam" id="PF11716">
    <property type="entry name" value="MDMPI_N"/>
    <property type="match status" value="1"/>
</dbReference>
<protein>
    <submittedName>
        <fullName evidence="2">Uncharacterized protein (TIGR03083 family)</fullName>
    </submittedName>
</protein>
<dbReference type="PANTHER" id="PTHR40758:SF1">
    <property type="entry name" value="CONSERVED PROTEIN"/>
    <property type="match status" value="1"/>
</dbReference>
<dbReference type="GO" id="GO:0005886">
    <property type="term" value="C:plasma membrane"/>
    <property type="evidence" value="ECO:0007669"/>
    <property type="project" value="TreeGrafter"/>
</dbReference>
<organism evidence="2 3">
    <name type="scientific">Nocardioides marinus</name>
    <dbReference type="NCBI Taxonomy" id="374514"/>
    <lineage>
        <taxon>Bacteria</taxon>
        <taxon>Bacillati</taxon>
        <taxon>Actinomycetota</taxon>
        <taxon>Actinomycetes</taxon>
        <taxon>Propionibacteriales</taxon>
        <taxon>Nocardioidaceae</taxon>
        <taxon>Nocardioides</taxon>
    </lineage>
</organism>
<feature type="domain" description="Mycothiol-dependent maleylpyruvate isomerase metal-binding" evidence="1">
    <location>
        <begin position="8"/>
        <end position="125"/>
    </location>
</feature>
<dbReference type="SUPFAM" id="SSF109854">
    <property type="entry name" value="DinB/YfiT-like putative metalloenzymes"/>
    <property type="match status" value="1"/>
</dbReference>
<evidence type="ECO:0000259" key="1">
    <source>
        <dbReference type="Pfam" id="PF11716"/>
    </source>
</evidence>
<dbReference type="RefSeq" id="WP_179531982.1">
    <property type="nucleotide sequence ID" value="NZ_BAAAPP010000008.1"/>
</dbReference>
<dbReference type="NCBIfam" id="TIGR03083">
    <property type="entry name" value="maleylpyruvate isomerase family mycothiol-dependent enzyme"/>
    <property type="match status" value="1"/>
</dbReference>
<reference evidence="2 3" key="1">
    <citation type="submission" date="2020-07" db="EMBL/GenBank/DDBJ databases">
        <title>Sequencing the genomes of 1000 actinobacteria strains.</title>
        <authorList>
            <person name="Klenk H.-P."/>
        </authorList>
    </citation>
    <scope>NUCLEOTIDE SEQUENCE [LARGE SCALE GENOMIC DNA]</scope>
    <source>
        <strain evidence="2 3">DSM 18248</strain>
    </source>
</reference>
<dbReference type="InterPro" id="IPR024344">
    <property type="entry name" value="MDMPI_metal-binding"/>
</dbReference>
<name>A0A7Y9YFH6_9ACTN</name>
<dbReference type="AlphaFoldDB" id="A0A7Y9YFH6"/>
<keyword evidence="3" id="KW-1185">Reference proteome</keyword>
<dbReference type="InterPro" id="IPR034660">
    <property type="entry name" value="DinB/YfiT-like"/>
</dbReference>
<proteinExistence type="predicted"/>
<dbReference type="EMBL" id="JACBZI010000001">
    <property type="protein sequence ID" value="NYI11266.1"/>
    <property type="molecule type" value="Genomic_DNA"/>
</dbReference>
<sequence>MHDWNALLTAATGRVARLIDEVDLTASVPACPEWCVADLVEHLGGVHQWARHAVVEGTPEGRPEDAPTDLSELAAWYAGHAGDLVETLATTDPTAPAWTFGRGVGTAGWWARRQTHEASMHTYDLLSAAGRDAEWQPDPAVAWDGVREVQDTFYLRQVKMARTEPLPGTLVLEATDVPAEAPGAGPVRIGDGEPHVHLRGTARELLLLLWHRSETQDPEAAALLQHAITP</sequence>
<dbReference type="Proteomes" id="UP000537326">
    <property type="component" value="Unassembled WGS sequence"/>
</dbReference>
<dbReference type="PANTHER" id="PTHR40758">
    <property type="entry name" value="CONSERVED PROTEIN"/>
    <property type="match status" value="1"/>
</dbReference>
<comment type="caution">
    <text evidence="2">The sequence shown here is derived from an EMBL/GenBank/DDBJ whole genome shotgun (WGS) entry which is preliminary data.</text>
</comment>
<accession>A0A7Y9YFH6</accession>
<dbReference type="GO" id="GO:0046872">
    <property type="term" value="F:metal ion binding"/>
    <property type="evidence" value="ECO:0007669"/>
    <property type="project" value="InterPro"/>
</dbReference>
<gene>
    <name evidence="2" type="ORF">BKA05_002781</name>
</gene>
<evidence type="ECO:0000313" key="2">
    <source>
        <dbReference type="EMBL" id="NYI11266.1"/>
    </source>
</evidence>